<name>A0A843UKD7_COLES</name>
<dbReference type="PROSITE" id="PS50089">
    <property type="entry name" value="ZF_RING_2"/>
    <property type="match status" value="1"/>
</dbReference>
<keyword evidence="12" id="KW-1185">Reference proteome</keyword>
<feature type="transmembrane region" description="Helical" evidence="9">
    <location>
        <begin position="55"/>
        <end position="78"/>
    </location>
</feature>
<accession>A0A843UKD7</accession>
<dbReference type="Gene3D" id="3.30.40.10">
    <property type="entry name" value="Zinc/RING finger domain, C3HC4 (zinc finger)"/>
    <property type="match status" value="1"/>
</dbReference>
<evidence type="ECO:0000256" key="2">
    <source>
        <dbReference type="ARBA" id="ARBA00022692"/>
    </source>
</evidence>
<dbReference type="PANTHER" id="PTHR46539:SF2">
    <property type="entry name" value="RING-H2 FINGER PROTEIN ATL43"/>
    <property type="match status" value="1"/>
</dbReference>
<dbReference type="GO" id="GO:0016020">
    <property type="term" value="C:membrane"/>
    <property type="evidence" value="ECO:0007669"/>
    <property type="project" value="UniProtKB-SubCell"/>
</dbReference>
<evidence type="ECO:0000313" key="11">
    <source>
        <dbReference type="EMBL" id="MQL86612.1"/>
    </source>
</evidence>
<sequence length="385" mass="41820">MGLAWYELLGRRASPLPPALMVGDAADFRLLHDAATAPPSPAFPPPRSLQSLTDAFFHTSFPIIVTVTFCAFCLFLLIGICMWNSCRRFVHEGGHLYGSEAASPGYKRRNAGVDLAVVELLPVVPFRGRRVGGTECAVCLRRFAASELLRVLPKCMHAFHVGCVDIWLAAHCTCPICRQVVDPEDVLLPLREPLAGPKLHPAAAAAGGAIPLERRLYTSDEAVVRRIEGGVKAPSPQRQAGGKKPRCRSVDDALLLRGVATFEQDQDAAGKGAGSDQEDHIVATSESDGEGILQRRWSDIRPEDLRVLRRDMVLVDVEGYSVWRGRVSSCSCTGSISSSSSSDADVGWRGAPDTTRTALFGGRMVEEGVVRRWLTAAARWLGRPR</sequence>
<evidence type="ECO:0000256" key="6">
    <source>
        <dbReference type="ARBA" id="ARBA00022989"/>
    </source>
</evidence>
<evidence type="ECO:0000256" key="9">
    <source>
        <dbReference type="SAM" id="Phobius"/>
    </source>
</evidence>
<keyword evidence="6 9" id="KW-1133">Transmembrane helix</keyword>
<evidence type="ECO:0000256" key="4">
    <source>
        <dbReference type="ARBA" id="ARBA00022771"/>
    </source>
</evidence>
<feature type="domain" description="RING-type" evidence="10">
    <location>
        <begin position="136"/>
        <end position="178"/>
    </location>
</feature>
<dbReference type="SMART" id="SM00184">
    <property type="entry name" value="RING"/>
    <property type="match status" value="1"/>
</dbReference>
<evidence type="ECO:0000256" key="5">
    <source>
        <dbReference type="ARBA" id="ARBA00022833"/>
    </source>
</evidence>
<dbReference type="InterPro" id="IPR013083">
    <property type="entry name" value="Znf_RING/FYVE/PHD"/>
</dbReference>
<dbReference type="SUPFAM" id="SSF57850">
    <property type="entry name" value="RING/U-box"/>
    <property type="match status" value="1"/>
</dbReference>
<dbReference type="CDD" id="cd16461">
    <property type="entry name" value="RING-H2_EL5-like"/>
    <property type="match status" value="1"/>
</dbReference>
<dbReference type="OrthoDB" id="9984778at2759"/>
<keyword evidence="4 8" id="KW-0863">Zinc-finger</keyword>
<dbReference type="PANTHER" id="PTHR46539">
    <property type="entry name" value="E3 UBIQUITIN-PROTEIN LIGASE ATL42"/>
    <property type="match status" value="1"/>
</dbReference>
<evidence type="ECO:0000256" key="1">
    <source>
        <dbReference type="ARBA" id="ARBA00004370"/>
    </source>
</evidence>
<keyword evidence="3" id="KW-0479">Metal-binding</keyword>
<evidence type="ECO:0000256" key="3">
    <source>
        <dbReference type="ARBA" id="ARBA00022723"/>
    </source>
</evidence>
<comment type="subcellular location">
    <subcellularLocation>
        <location evidence="1">Membrane</location>
    </subcellularLocation>
</comment>
<comment type="caution">
    <text evidence="11">The sequence shown here is derived from an EMBL/GenBank/DDBJ whole genome shotgun (WGS) entry which is preliminary data.</text>
</comment>
<keyword evidence="5" id="KW-0862">Zinc</keyword>
<organism evidence="11 12">
    <name type="scientific">Colocasia esculenta</name>
    <name type="common">Wild taro</name>
    <name type="synonym">Arum esculentum</name>
    <dbReference type="NCBI Taxonomy" id="4460"/>
    <lineage>
        <taxon>Eukaryota</taxon>
        <taxon>Viridiplantae</taxon>
        <taxon>Streptophyta</taxon>
        <taxon>Embryophyta</taxon>
        <taxon>Tracheophyta</taxon>
        <taxon>Spermatophyta</taxon>
        <taxon>Magnoliopsida</taxon>
        <taxon>Liliopsida</taxon>
        <taxon>Araceae</taxon>
        <taxon>Aroideae</taxon>
        <taxon>Colocasieae</taxon>
        <taxon>Colocasia</taxon>
    </lineage>
</organism>
<dbReference type="InterPro" id="IPR001841">
    <property type="entry name" value="Znf_RING"/>
</dbReference>
<dbReference type="Pfam" id="PF13639">
    <property type="entry name" value="zf-RING_2"/>
    <property type="match status" value="1"/>
</dbReference>
<dbReference type="GO" id="GO:0008270">
    <property type="term" value="F:zinc ion binding"/>
    <property type="evidence" value="ECO:0007669"/>
    <property type="project" value="UniProtKB-KW"/>
</dbReference>
<evidence type="ECO:0000313" key="12">
    <source>
        <dbReference type="Proteomes" id="UP000652761"/>
    </source>
</evidence>
<reference evidence="11" key="1">
    <citation type="submission" date="2017-07" db="EMBL/GenBank/DDBJ databases">
        <title>Taro Niue Genome Assembly and Annotation.</title>
        <authorList>
            <person name="Atibalentja N."/>
            <person name="Keating K."/>
            <person name="Fields C.J."/>
        </authorList>
    </citation>
    <scope>NUCLEOTIDE SEQUENCE</scope>
    <source>
        <strain evidence="11">Niue_2</strain>
        <tissue evidence="11">Leaf</tissue>
    </source>
</reference>
<dbReference type="Proteomes" id="UP000652761">
    <property type="component" value="Unassembled WGS sequence"/>
</dbReference>
<keyword evidence="2 9" id="KW-0812">Transmembrane</keyword>
<evidence type="ECO:0000256" key="8">
    <source>
        <dbReference type="PROSITE-ProRule" id="PRU00175"/>
    </source>
</evidence>
<keyword evidence="7 9" id="KW-0472">Membrane</keyword>
<evidence type="ECO:0000259" key="10">
    <source>
        <dbReference type="PROSITE" id="PS50089"/>
    </source>
</evidence>
<protein>
    <recommendedName>
        <fullName evidence="10">RING-type domain-containing protein</fullName>
    </recommendedName>
</protein>
<dbReference type="EMBL" id="NMUH01000915">
    <property type="protein sequence ID" value="MQL86612.1"/>
    <property type="molecule type" value="Genomic_DNA"/>
</dbReference>
<dbReference type="AlphaFoldDB" id="A0A843UKD7"/>
<evidence type="ECO:0000256" key="7">
    <source>
        <dbReference type="ARBA" id="ARBA00023136"/>
    </source>
</evidence>
<gene>
    <name evidence="11" type="ORF">Taro_019169</name>
</gene>
<proteinExistence type="predicted"/>